<protein>
    <submittedName>
        <fullName evidence="2">Uncharacterized protein</fullName>
    </submittedName>
</protein>
<dbReference type="RefSeq" id="WP_318620964.1">
    <property type="nucleotide sequence ID" value="NZ_CP137642.1"/>
</dbReference>
<name>A0AAX4FUC2_9EURY</name>
<sequence>MTAREANFTTDTKRTTRLKRGAVFSTRFDLVELDAVAGDSLLLSTGREEEAFFIPCGTAQSTAGNRIEGVGKMGKHTAEVWRGDPGGGGRCIHSSARGPLGAA</sequence>
<keyword evidence="3" id="KW-1185">Reference proteome</keyword>
<feature type="region of interest" description="Disordered" evidence="1">
    <location>
        <begin position="79"/>
        <end position="103"/>
    </location>
</feature>
<organism evidence="2 3">
    <name type="scientific">Methanoculleus receptaculi</name>
    <dbReference type="NCBI Taxonomy" id="394967"/>
    <lineage>
        <taxon>Archaea</taxon>
        <taxon>Methanobacteriati</taxon>
        <taxon>Methanobacteriota</taxon>
        <taxon>Stenosarchaea group</taxon>
        <taxon>Methanomicrobia</taxon>
        <taxon>Methanomicrobiales</taxon>
        <taxon>Methanomicrobiaceae</taxon>
        <taxon>Methanoculleus</taxon>
    </lineage>
</organism>
<gene>
    <name evidence="2" type="ORF">R6Y96_08795</name>
</gene>
<evidence type="ECO:0000256" key="1">
    <source>
        <dbReference type="SAM" id="MobiDB-lite"/>
    </source>
</evidence>
<proteinExistence type="predicted"/>
<evidence type="ECO:0000313" key="3">
    <source>
        <dbReference type="Proteomes" id="UP001305652"/>
    </source>
</evidence>
<dbReference type="GeneID" id="85733250"/>
<reference evidence="2 3" key="1">
    <citation type="submission" date="2023-10" db="EMBL/GenBank/DDBJ databases">
        <title>The complete genome sequence of Methanoculleus receptaculi DSM 18860.</title>
        <authorList>
            <person name="Lai S.-J."/>
            <person name="You Y.-T."/>
            <person name="Chen S.-C."/>
        </authorList>
    </citation>
    <scope>NUCLEOTIDE SEQUENCE [LARGE SCALE GENOMIC DNA]</scope>
    <source>
        <strain evidence="2 3">DSM 18860</strain>
    </source>
</reference>
<dbReference type="Proteomes" id="UP001305652">
    <property type="component" value="Chromosome"/>
</dbReference>
<evidence type="ECO:0000313" key="2">
    <source>
        <dbReference type="EMBL" id="WOX57385.1"/>
    </source>
</evidence>
<dbReference type="EMBL" id="CP137642">
    <property type="protein sequence ID" value="WOX57385.1"/>
    <property type="molecule type" value="Genomic_DNA"/>
</dbReference>
<dbReference type="AlphaFoldDB" id="A0AAX4FUC2"/>
<accession>A0AAX4FUC2</accession>
<dbReference type="KEGG" id="mrc:R6Y96_08795"/>